<feature type="transmembrane region" description="Helical" evidence="1">
    <location>
        <begin position="100"/>
        <end position="129"/>
    </location>
</feature>
<organism evidence="2 3">
    <name type="scientific">Xylanimonas cellulosilytica (strain DSM 15894 / JCM 12276 / CECT 5975 / KCTC 9989 / LMG 20990 / NBRC 107835 / XIL07)</name>
    <dbReference type="NCBI Taxonomy" id="446471"/>
    <lineage>
        <taxon>Bacteria</taxon>
        <taxon>Bacillati</taxon>
        <taxon>Actinomycetota</taxon>
        <taxon>Actinomycetes</taxon>
        <taxon>Micrococcales</taxon>
        <taxon>Promicromonosporaceae</taxon>
        <taxon>Xylanimonas</taxon>
    </lineage>
</organism>
<dbReference type="STRING" id="446471.Xcel_1704"/>
<dbReference type="Proteomes" id="UP000002255">
    <property type="component" value="Chromosome"/>
</dbReference>
<dbReference type="KEGG" id="xce:Xcel_1704"/>
<keyword evidence="1" id="KW-0472">Membrane</keyword>
<reference evidence="2 3" key="2">
    <citation type="journal article" date="2010" name="Stand. Genomic Sci.">
        <title>Complete genome sequence of Xylanimonas cellulosilytica type strain (XIL07).</title>
        <authorList>
            <person name="Foster B."/>
            <person name="Pukall R."/>
            <person name="Abt B."/>
            <person name="Nolan M."/>
            <person name="Glavina Del Rio T."/>
            <person name="Chen F."/>
            <person name="Lucas S."/>
            <person name="Tice H."/>
            <person name="Pitluck S."/>
            <person name="Cheng J.-F."/>
            <person name="Chertkov O."/>
            <person name="Brettin T."/>
            <person name="Han C."/>
            <person name="Detter J.C."/>
            <person name="Bruce D."/>
            <person name="Goodwin L."/>
            <person name="Ivanova N."/>
            <person name="Mavromatis K."/>
            <person name="Pati A."/>
            <person name="Mikhailova N."/>
            <person name="Chen A."/>
            <person name="Palaniappan K."/>
            <person name="Land M."/>
            <person name="Hauser L."/>
            <person name="Chang Y.-J."/>
            <person name="Jeffries C.D."/>
            <person name="Chain P."/>
            <person name="Rohde M."/>
            <person name="Goeker M."/>
            <person name="Bristow J."/>
            <person name="Eisen J.A."/>
            <person name="Markowitz V."/>
            <person name="Hugenholtz P."/>
            <person name="Kyrpides N.C."/>
            <person name="Klenk H.-P."/>
            <person name="Lapidus A."/>
        </authorList>
    </citation>
    <scope>NUCLEOTIDE SEQUENCE [LARGE SCALE GENOMIC DNA]</scope>
    <source>
        <strain evidence="3">DSM 15894 / CECT 5975 / LMG 20990 / XIL07</strain>
    </source>
</reference>
<keyword evidence="1" id="KW-1133">Transmembrane helix</keyword>
<dbReference type="HOGENOM" id="CLU_117983_1_0_11"/>
<gene>
    <name evidence="2" type="ordered locus">Xcel_1704</name>
</gene>
<proteinExistence type="predicted"/>
<dbReference type="EMBL" id="CP001821">
    <property type="protein sequence ID" value="ACZ30727.1"/>
    <property type="molecule type" value="Genomic_DNA"/>
</dbReference>
<dbReference type="RefSeq" id="WP_012878469.1">
    <property type="nucleotide sequence ID" value="NC_013530.1"/>
</dbReference>
<dbReference type="AlphaFoldDB" id="D1BSN5"/>
<protein>
    <submittedName>
        <fullName evidence="2">Uncharacterized protein</fullName>
    </submittedName>
</protein>
<feature type="transmembrane region" description="Helical" evidence="1">
    <location>
        <begin position="6"/>
        <end position="32"/>
    </location>
</feature>
<evidence type="ECO:0000313" key="2">
    <source>
        <dbReference type="EMBL" id="ACZ30727.1"/>
    </source>
</evidence>
<dbReference type="OrthoDB" id="3388334at2"/>
<sequence length="130" mass="13423">MSWGELFASAGVWVGAVALSVGLGAVLVPWVLRRTEGEMDAEAAALRVLAGSTWIGLLERGAITLSVLAGYPEGLAVVVAIKGLGRFHELRDHPFARERFVVGTLASVAWAGVCGLVGRGLTSLIVAGIG</sequence>
<reference evidence="3" key="1">
    <citation type="submission" date="2009-11" db="EMBL/GenBank/DDBJ databases">
        <title>The complete chromosome of Xylanimonas cellulosilytica DSM 15894.</title>
        <authorList>
            <consortium name="US DOE Joint Genome Institute (JGI-PGF)"/>
            <person name="Lucas S."/>
            <person name="Copeland A."/>
            <person name="Lapidus A."/>
            <person name="Glavina del Rio T."/>
            <person name="Dalin E."/>
            <person name="Tice H."/>
            <person name="Bruce D."/>
            <person name="Goodwin L."/>
            <person name="Pitluck S."/>
            <person name="Kyrpides N."/>
            <person name="Mavromatis K."/>
            <person name="Ivanova N."/>
            <person name="Mikhailova N."/>
            <person name="Foster B."/>
            <person name="Clum A."/>
            <person name="Brettin T."/>
            <person name="Detter J.C."/>
            <person name="Han C."/>
            <person name="Larimer F."/>
            <person name="Land M."/>
            <person name="Hauser L."/>
            <person name="Markowitz V."/>
            <person name="Cheng J.F."/>
            <person name="Hugenholtz P."/>
            <person name="Woyke T."/>
            <person name="Wu D."/>
            <person name="Gehrich-Schroeter G."/>
            <person name="Schneider S."/>
            <person name="Pukall S.R."/>
            <person name="Klenk H.P."/>
            <person name="Eisen J.A."/>
        </authorList>
    </citation>
    <scope>NUCLEOTIDE SEQUENCE [LARGE SCALE GENOMIC DNA]</scope>
    <source>
        <strain evidence="3">DSM 15894 / CECT 5975 / LMG 20990 / XIL07</strain>
    </source>
</reference>
<name>D1BSN5_XYLCX</name>
<accession>D1BSN5</accession>
<evidence type="ECO:0000256" key="1">
    <source>
        <dbReference type="SAM" id="Phobius"/>
    </source>
</evidence>
<keyword evidence="1" id="KW-0812">Transmembrane</keyword>
<keyword evidence="3" id="KW-1185">Reference proteome</keyword>
<evidence type="ECO:0000313" key="3">
    <source>
        <dbReference type="Proteomes" id="UP000002255"/>
    </source>
</evidence>
<dbReference type="eggNOG" id="ENOG5032YG5">
    <property type="taxonomic scope" value="Bacteria"/>
</dbReference>